<dbReference type="InterPro" id="IPR029058">
    <property type="entry name" value="AB_hydrolase_fold"/>
</dbReference>
<dbReference type="PANTHER" id="PTHR40111">
    <property type="entry name" value="CEPHALOSPORIN-C DEACETYLASE"/>
    <property type="match status" value="1"/>
</dbReference>
<accession>A0ABQ6IAV8</accession>
<dbReference type="Pfam" id="PF05448">
    <property type="entry name" value="AXE1"/>
    <property type="match status" value="1"/>
</dbReference>
<dbReference type="InterPro" id="IPR008391">
    <property type="entry name" value="AXE1_dom"/>
</dbReference>
<dbReference type="Gene3D" id="3.40.50.1820">
    <property type="entry name" value="alpha/beta hydrolase"/>
    <property type="match status" value="1"/>
</dbReference>
<dbReference type="SUPFAM" id="SSF53474">
    <property type="entry name" value="alpha/beta-Hydrolases"/>
    <property type="match status" value="1"/>
</dbReference>
<dbReference type="PANTHER" id="PTHR40111:SF1">
    <property type="entry name" value="CEPHALOSPORIN-C DEACETYLASE"/>
    <property type="match status" value="1"/>
</dbReference>
<proteinExistence type="predicted"/>
<name>A0ABQ6IAV8_9MICO</name>
<comment type="caution">
    <text evidence="2">The sequence shown here is derived from an EMBL/GenBank/DDBJ whole genome shotgun (WGS) entry which is preliminary data.</text>
</comment>
<sequence length="215" mass="22390">MPLDVQMADAGAGLGGVDIQDVTFPGFGGQPIRAWYARPRAATGALPCVVEIAGYGGGRGLPIEHTLWPAEGIATLWIDSRGQGSEWGNGGHTADVGATGPASSGVMTRGIDDPHDHYYRRMFTDAVRGVDAARVLPGVDPERVFFAGTSQGGGVALAVSGLVPDLAGVMADVPFLCHFERAIAITDDFPYGEPGALSRRASGRARQGLWHAVLP</sequence>
<keyword evidence="3" id="KW-1185">Reference proteome</keyword>
<feature type="domain" description="Acetyl xylan esterase" evidence="1">
    <location>
        <begin position="3"/>
        <end position="193"/>
    </location>
</feature>
<reference evidence="3" key="1">
    <citation type="journal article" date="2019" name="Int. J. Syst. Evol. Microbiol.">
        <title>The Global Catalogue of Microorganisms (GCM) 10K type strain sequencing project: providing services to taxonomists for standard genome sequencing and annotation.</title>
        <authorList>
            <consortium name="The Broad Institute Genomics Platform"/>
            <consortium name="The Broad Institute Genome Sequencing Center for Infectious Disease"/>
            <person name="Wu L."/>
            <person name="Ma J."/>
        </authorList>
    </citation>
    <scope>NUCLEOTIDE SEQUENCE [LARGE SCALE GENOMIC DNA]</scope>
    <source>
        <strain evidence="3">NBRC 112299</strain>
    </source>
</reference>
<gene>
    <name evidence="2" type="ORF">GCM10025876_11920</name>
</gene>
<dbReference type="Proteomes" id="UP001157125">
    <property type="component" value="Unassembled WGS sequence"/>
</dbReference>
<dbReference type="InterPro" id="IPR039069">
    <property type="entry name" value="CE7"/>
</dbReference>
<evidence type="ECO:0000313" key="3">
    <source>
        <dbReference type="Proteomes" id="UP001157125"/>
    </source>
</evidence>
<evidence type="ECO:0000259" key="1">
    <source>
        <dbReference type="Pfam" id="PF05448"/>
    </source>
</evidence>
<protein>
    <recommendedName>
        <fullName evidence="1">Acetyl xylan esterase domain-containing protein</fullName>
    </recommendedName>
</protein>
<dbReference type="EMBL" id="BSUN01000001">
    <property type="protein sequence ID" value="GMA34988.1"/>
    <property type="molecule type" value="Genomic_DNA"/>
</dbReference>
<evidence type="ECO:0000313" key="2">
    <source>
        <dbReference type="EMBL" id="GMA34988.1"/>
    </source>
</evidence>
<organism evidence="2 3">
    <name type="scientific">Demequina litorisediminis</name>
    <dbReference type="NCBI Taxonomy" id="1849022"/>
    <lineage>
        <taxon>Bacteria</taxon>
        <taxon>Bacillati</taxon>
        <taxon>Actinomycetota</taxon>
        <taxon>Actinomycetes</taxon>
        <taxon>Micrococcales</taxon>
        <taxon>Demequinaceae</taxon>
        <taxon>Demequina</taxon>
    </lineage>
</organism>